<evidence type="ECO:0000313" key="1">
    <source>
        <dbReference type="EMBL" id="MCW1923944.1"/>
    </source>
</evidence>
<sequence length="230" mass="24881">MEADPAIPAKKRRSLKPAGLLVLFIIVAMAVALALKPPATEPRTLFLHPDGLLSLGSREAAKFTAAEIEHWPRSDELQPGYQHFVLDAPAGTLLSAWSPTIEPLAGLGYPYYQLRVEGDSLNFHLPGMGSGHLTAGSTPVVVDLRRSGTPFTPQGENSDVVILIDRFATCDQVLEAARPHLRQGTSLTIGDETGSLSSGTMFLFRTRSEDESFQPPKQSLAARLRGILPF</sequence>
<organism evidence="1 2">
    <name type="scientific">Luteolibacter arcticus</name>
    <dbReference type="NCBI Taxonomy" id="1581411"/>
    <lineage>
        <taxon>Bacteria</taxon>
        <taxon>Pseudomonadati</taxon>
        <taxon>Verrucomicrobiota</taxon>
        <taxon>Verrucomicrobiia</taxon>
        <taxon>Verrucomicrobiales</taxon>
        <taxon>Verrucomicrobiaceae</taxon>
        <taxon>Luteolibacter</taxon>
    </lineage>
</organism>
<keyword evidence="2" id="KW-1185">Reference proteome</keyword>
<dbReference type="Proteomes" id="UP001320876">
    <property type="component" value="Unassembled WGS sequence"/>
</dbReference>
<proteinExistence type="predicted"/>
<protein>
    <recommendedName>
        <fullName evidence="3">Phosphodiester glycosidase domain-containing protein</fullName>
    </recommendedName>
</protein>
<reference evidence="1 2" key="1">
    <citation type="submission" date="2022-10" db="EMBL/GenBank/DDBJ databases">
        <title>Luteolibacter arcticus strain CCTCC AB 2014275, whole genome shotgun sequencing project.</title>
        <authorList>
            <person name="Zhao G."/>
            <person name="Shen L."/>
        </authorList>
    </citation>
    <scope>NUCLEOTIDE SEQUENCE [LARGE SCALE GENOMIC DNA]</scope>
    <source>
        <strain evidence="1 2">CCTCC AB 2014275</strain>
    </source>
</reference>
<dbReference type="EMBL" id="JAPDDT010000006">
    <property type="protein sequence ID" value="MCW1923944.1"/>
    <property type="molecule type" value="Genomic_DNA"/>
</dbReference>
<gene>
    <name evidence="1" type="ORF">OKA05_15360</name>
</gene>
<accession>A0ABT3GK93</accession>
<dbReference type="RefSeq" id="WP_264488050.1">
    <property type="nucleotide sequence ID" value="NZ_JAPDDT010000006.1"/>
</dbReference>
<evidence type="ECO:0000313" key="2">
    <source>
        <dbReference type="Proteomes" id="UP001320876"/>
    </source>
</evidence>
<name>A0ABT3GK93_9BACT</name>
<evidence type="ECO:0008006" key="3">
    <source>
        <dbReference type="Google" id="ProtNLM"/>
    </source>
</evidence>
<comment type="caution">
    <text evidence="1">The sequence shown here is derived from an EMBL/GenBank/DDBJ whole genome shotgun (WGS) entry which is preliminary data.</text>
</comment>